<evidence type="ECO:0000256" key="1">
    <source>
        <dbReference type="SAM" id="MobiDB-lite"/>
    </source>
</evidence>
<evidence type="ECO:0000313" key="3">
    <source>
        <dbReference type="Proteomes" id="UP001287356"/>
    </source>
</evidence>
<comment type="caution">
    <text evidence="2">The sequence shown here is derived from an EMBL/GenBank/DDBJ whole genome shotgun (WGS) entry which is preliminary data.</text>
</comment>
<dbReference type="EMBL" id="JAULSN010000003">
    <property type="protein sequence ID" value="KAK3375772.1"/>
    <property type="molecule type" value="Genomic_DNA"/>
</dbReference>
<organism evidence="2 3">
    <name type="scientific">Lasiosphaeria ovina</name>
    <dbReference type="NCBI Taxonomy" id="92902"/>
    <lineage>
        <taxon>Eukaryota</taxon>
        <taxon>Fungi</taxon>
        <taxon>Dikarya</taxon>
        <taxon>Ascomycota</taxon>
        <taxon>Pezizomycotina</taxon>
        <taxon>Sordariomycetes</taxon>
        <taxon>Sordariomycetidae</taxon>
        <taxon>Sordariales</taxon>
        <taxon>Lasiosphaeriaceae</taxon>
        <taxon>Lasiosphaeria</taxon>
    </lineage>
</organism>
<feature type="compositionally biased region" description="Low complexity" evidence="1">
    <location>
        <begin position="71"/>
        <end position="86"/>
    </location>
</feature>
<dbReference type="AlphaFoldDB" id="A0AAE0KGM4"/>
<feature type="compositionally biased region" description="Basic and acidic residues" evidence="1">
    <location>
        <begin position="418"/>
        <end position="429"/>
    </location>
</feature>
<feature type="region of interest" description="Disordered" evidence="1">
    <location>
        <begin position="247"/>
        <end position="298"/>
    </location>
</feature>
<reference evidence="2" key="1">
    <citation type="journal article" date="2023" name="Mol. Phylogenet. Evol.">
        <title>Genome-scale phylogeny and comparative genomics of the fungal order Sordariales.</title>
        <authorList>
            <person name="Hensen N."/>
            <person name="Bonometti L."/>
            <person name="Westerberg I."/>
            <person name="Brannstrom I.O."/>
            <person name="Guillou S."/>
            <person name="Cros-Aarteil S."/>
            <person name="Calhoun S."/>
            <person name="Haridas S."/>
            <person name="Kuo A."/>
            <person name="Mondo S."/>
            <person name="Pangilinan J."/>
            <person name="Riley R."/>
            <person name="LaButti K."/>
            <person name="Andreopoulos B."/>
            <person name="Lipzen A."/>
            <person name="Chen C."/>
            <person name="Yan M."/>
            <person name="Daum C."/>
            <person name="Ng V."/>
            <person name="Clum A."/>
            <person name="Steindorff A."/>
            <person name="Ohm R.A."/>
            <person name="Martin F."/>
            <person name="Silar P."/>
            <person name="Natvig D.O."/>
            <person name="Lalanne C."/>
            <person name="Gautier V."/>
            <person name="Ament-Velasquez S.L."/>
            <person name="Kruys A."/>
            <person name="Hutchinson M.I."/>
            <person name="Powell A.J."/>
            <person name="Barry K."/>
            <person name="Miller A.N."/>
            <person name="Grigoriev I.V."/>
            <person name="Debuchy R."/>
            <person name="Gladieux P."/>
            <person name="Hiltunen Thoren M."/>
            <person name="Johannesson H."/>
        </authorList>
    </citation>
    <scope>NUCLEOTIDE SEQUENCE</scope>
    <source>
        <strain evidence="2">CBS 958.72</strain>
    </source>
</reference>
<feature type="region of interest" description="Disordered" evidence="1">
    <location>
        <begin position="1"/>
        <end position="139"/>
    </location>
</feature>
<gene>
    <name evidence="2" type="ORF">B0T24DRAFT_676684</name>
</gene>
<feature type="compositionally biased region" description="Acidic residues" evidence="1">
    <location>
        <begin position="525"/>
        <end position="537"/>
    </location>
</feature>
<feature type="region of interest" description="Disordered" evidence="1">
    <location>
        <begin position="508"/>
        <end position="552"/>
    </location>
</feature>
<name>A0AAE0KGM4_9PEZI</name>
<keyword evidence="3" id="KW-1185">Reference proteome</keyword>
<proteinExistence type="predicted"/>
<feature type="region of interest" description="Disordered" evidence="1">
    <location>
        <begin position="372"/>
        <end position="433"/>
    </location>
</feature>
<accession>A0AAE0KGM4</accession>
<evidence type="ECO:0000313" key="2">
    <source>
        <dbReference type="EMBL" id="KAK3375772.1"/>
    </source>
</evidence>
<reference evidence="2" key="2">
    <citation type="submission" date="2023-06" db="EMBL/GenBank/DDBJ databases">
        <authorList>
            <consortium name="Lawrence Berkeley National Laboratory"/>
            <person name="Haridas S."/>
            <person name="Hensen N."/>
            <person name="Bonometti L."/>
            <person name="Westerberg I."/>
            <person name="Brannstrom I.O."/>
            <person name="Guillou S."/>
            <person name="Cros-Aarteil S."/>
            <person name="Calhoun S."/>
            <person name="Kuo A."/>
            <person name="Mondo S."/>
            <person name="Pangilinan J."/>
            <person name="Riley R."/>
            <person name="Labutti K."/>
            <person name="Andreopoulos B."/>
            <person name="Lipzen A."/>
            <person name="Chen C."/>
            <person name="Yanf M."/>
            <person name="Daum C."/>
            <person name="Ng V."/>
            <person name="Clum A."/>
            <person name="Steindorff A."/>
            <person name="Ohm R."/>
            <person name="Martin F."/>
            <person name="Silar P."/>
            <person name="Natvig D."/>
            <person name="Lalanne C."/>
            <person name="Gautier V."/>
            <person name="Ament-Velasquez S.L."/>
            <person name="Kruys A."/>
            <person name="Hutchinson M.I."/>
            <person name="Powell A.J."/>
            <person name="Barry K."/>
            <person name="Miller A.N."/>
            <person name="Grigoriev I.V."/>
            <person name="Debuchy R."/>
            <person name="Gladieux P."/>
            <person name="Thoren M.H."/>
            <person name="Johannesson H."/>
        </authorList>
    </citation>
    <scope>NUCLEOTIDE SEQUENCE</scope>
    <source>
        <strain evidence="2">CBS 958.72</strain>
    </source>
</reference>
<feature type="compositionally biased region" description="Basic residues" evidence="1">
    <location>
        <begin position="377"/>
        <end position="389"/>
    </location>
</feature>
<sequence length="575" mass="63517">MRATDKSRALPPISTTMLQVPHHHAGGQPPRTPRASPTAADMPQISLSQITMKMLKSPHHAASQHQRPKTPKGTPRATPTATPTTTKMPLSALKMLKSPTLPSGKPRRPPTPYAAPKKMTLPPRSPAWAGHRERKKQQLPADTRNGFIVRQQLRNGYRAYRPEHICALPDNPHVRPFRCCRPWVLKKTCSFTQQLAAQPRSLHRRIQLRDKGNKSSASVFARARPHRRAFRGGKWDNIHEQLQQQNRYASGAGWRPKTGSGLTIPRGADTKLAPARADETKKTAVHGKPGKRPDLQMDTGEELAVSGVALPSDRWRDAQAPGRAARDVVIVDGAAAAAGGKVGVVETKKKAEADITLNSVAQGREGRMWPWYEMKAKKPTPPKKEKKKKTQDEAQRERKAEDNGKKIKNKKKGVRMASKADKGKAKAADDKDEGAYDAGAFECEAIERLLPFWKCECWPPCFEVEIKPWEHVADMDDGGEPWVKVAAGTVTVDGEEVEVLVEVLEWSSDEEGDETAAPVVKAADAEEEGDGEGDEEWQIINKEDAIVDEDDGGDIESWMVMIMFEDEVGESSRGA</sequence>
<feature type="compositionally biased region" description="Basic and acidic residues" evidence="1">
    <location>
        <begin position="390"/>
        <end position="405"/>
    </location>
</feature>
<dbReference type="Proteomes" id="UP001287356">
    <property type="component" value="Unassembled WGS sequence"/>
</dbReference>
<protein>
    <submittedName>
        <fullName evidence="2">Uncharacterized protein</fullName>
    </submittedName>
</protein>